<protein>
    <recommendedName>
        <fullName evidence="3">Universal stress protein family protein</fullName>
    </recommendedName>
</protein>
<gene>
    <name evidence="1" type="ORF">ACFOWZ_38970</name>
</gene>
<sequence>MTALVPEPVAVTATCVLVDVRDCGAAGVRWAAACASALGVGLVVHAAAENDPAHADIAALLSQHPDLSVHIEHHGHHLARWEGGLVVISRACAMTAPPLAGRDLRDVVVLGGSNAALAGCHGVVTAVTDPVGGEGVLRRAITFCRARGATRLRVLTRPYAGAADSLDAAADLVHAACPGVIVELVRETRSVGQEVRSFPSDLLVVSGRERAPAEGLQPAARAALHQATCPVLFSCS</sequence>
<evidence type="ECO:0008006" key="3">
    <source>
        <dbReference type="Google" id="ProtNLM"/>
    </source>
</evidence>
<reference evidence="2" key="1">
    <citation type="journal article" date="2019" name="Int. J. Syst. Evol. Microbiol.">
        <title>The Global Catalogue of Microorganisms (GCM) 10K type strain sequencing project: providing services to taxonomists for standard genome sequencing and annotation.</title>
        <authorList>
            <consortium name="The Broad Institute Genomics Platform"/>
            <consortium name="The Broad Institute Genome Sequencing Center for Infectious Disease"/>
            <person name="Wu L."/>
            <person name="Ma J."/>
        </authorList>
    </citation>
    <scope>NUCLEOTIDE SEQUENCE [LARGE SCALE GENOMIC DNA]</scope>
    <source>
        <strain evidence="2">CGMCC 4.7405</strain>
    </source>
</reference>
<proteinExistence type="predicted"/>
<accession>A0ABV8C621</accession>
<dbReference type="EMBL" id="JBHRZI010000036">
    <property type="protein sequence ID" value="MFC3897493.1"/>
    <property type="molecule type" value="Genomic_DNA"/>
</dbReference>
<dbReference type="RefSeq" id="WP_382378976.1">
    <property type="nucleotide sequence ID" value="NZ_JBHRZI010000036.1"/>
</dbReference>
<evidence type="ECO:0000313" key="1">
    <source>
        <dbReference type="EMBL" id="MFC3897493.1"/>
    </source>
</evidence>
<dbReference type="Proteomes" id="UP001595690">
    <property type="component" value="Unassembled WGS sequence"/>
</dbReference>
<comment type="caution">
    <text evidence="1">The sequence shown here is derived from an EMBL/GenBank/DDBJ whole genome shotgun (WGS) entry which is preliminary data.</text>
</comment>
<name>A0ABV8C621_9PSEU</name>
<evidence type="ECO:0000313" key="2">
    <source>
        <dbReference type="Proteomes" id="UP001595690"/>
    </source>
</evidence>
<organism evidence="1 2">
    <name type="scientific">Lentzea rhizosphaerae</name>
    <dbReference type="NCBI Taxonomy" id="2041025"/>
    <lineage>
        <taxon>Bacteria</taxon>
        <taxon>Bacillati</taxon>
        <taxon>Actinomycetota</taxon>
        <taxon>Actinomycetes</taxon>
        <taxon>Pseudonocardiales</taxon>
        <taxon>Pseudonocardiaceae</taxon>
        <taxon>Lentzea</taxon>
    </lineage>
</organism>
<keyword evidence="2" id="KW-1185">Reference proteome</keyword>